<comment type="caution">
    <text evidence="1">The sequence shown here is derived from an EMBL/GenBank/DDBJ whole genome shotgun (WGS) entry which is preliminary data.</text>
</comment>
<gene>
    <name evidence="1" type="ORF">JOH49_006799</name>
</gene>
<dbReference type="Proteomes" id="UP000673383">
    <property type="component" value="Unassembled WGS sequence"/>
</dbReference>
<accession>A0A8I1YBW1</accession>
<dbReference type="EMBL" id="JAFICZ010000001">
    <property type="protein sequence ID" value="MBP1297046.1"/>
    <property type="molecule type" value="Genomic_DNA"/>
</dbReference>
<protein>
    <submittedName>
        <fullName evidence="1">Uncharacterized protein</fullName>
    </submittedName>
</protein>
<evidence type="ECO:0000313" key="2">
    <source>
        <dbReference type="Proteomes" id="UP000673383"/>
    </source>
</evidence>
<name>A0A8I1YBW1_BRAEL</name>
<dbReference type="RefSeq" id="WP_194483182.1">
    <property type="nucleotide sequence ID" value="NZ_JAFICZ010000001.1"/>
</dbReference>
<organism evidence="1 2">
    <name type="scientific">Bradyrhizobium elkanii</name>
    <dbReference type="NCBI Taxonomy" id="29448"/>
    <lineage>
        <taxon>Bacteria</taxon>
        <taxon>Pseudomonadati</taxon>
        <taxon>Pseudomonadota</taxon>
        <taxon>Alphaproteobacteria</taxon>
        <taxon>Hyphomicrobiales</taxon>
        <taxon>Nitrobacteraceae</taxon>
        <taxon>Bradyrhizobium</taxon>
    </lineage>
</organism>
<evidence type="ECO:0000313" key="1">
    <source>
        <dbReference type="EMBL" id="MBP1297046.1"/>
    </source>
</evidence>
<dbReference type="AlphaFoldDB" id="A0A8I1YBW1"/>
<sequence length="69" mass="7531">MGVKVKITYRDQSGGEHERIFQGDEMGDGGCYAAIQFLEDLTVSGPVQLVDVLTIDSGEHFDDEVPEGE</sequence>
<proteinExistence type="predicted"/>
<reference evidence="1" key="1">
    <citation type="submission" date="2021-02" db="EMBL/GenBank/DDBJ databases">
        <title>Genomic Encyclopedia of Type Strains, Phase IV (KMG-V): Genome sequencing to study the core and pangenomes of soil and plant-associated prokaryotes.</title>
        <authorList>
            <person name="Whitman W."/>
        </authorList>
    </citation>
    <scope>NUCLEOTIDE SEQUENCE</scope>
    <source>
        <strain evidence="1">USDA 406</strain>
    </source>
</reference>